<dbReference type="InterPro" id="IPR045180">
    <property type="entry name" value="La_dom_prot"/>
</dbReference>
<dbReference type="Pfam" id="PF05383">
    <property type="entry name" value="La"/>
    <property type="match status" value="1"/>
</dbReference>
<organism evidence="8 9">
    <name type="scientific">Halocaridina rubra</name>
    <name type="common">Hawaiian red shrimp</name>
    <dbReference type="NCBI Taxonomy" id="373956"/>
    <lineage>
        <taxon>Eukaryota</taxon>
        <taxon>Metazoa</taxon>
        <taxon>Ecdysozoa</taxon>
        <taxon>Arthropoda</taxon>
        <taxon>Crustacea</taxon>
        <taxon>Multicrustacea</taxon>
        <taxon>Malacostraca</taxon>
        <taxon>Eumalacostraca</taxon>
        <taxon>Eucarida</taxon>
        <taxon>Decapoda</taxon>
        <taxon>Pleocyemata</taxon>
        <taxon>Caridea</taxon>
        <taxon>Atyoidea</taxon>
        <taxon>Atyidae</taxon>
        <taxon>Halocaridina</taxon>
    </lineage>
</organism>
<evidence type="ECO:0000313" key="8">
    <source>
        <dbReference type="EMBL" id="KAK7067285.1"/>
    </source>
</evidence>
<evidence type="ECO:0000256" key="6">
    <source>
        <dbReference type="SAM" id="SignalP"/>
    </source>
</evidence>
<feature type="signal peptide" evidence="6">
    <location>
        <begin position="1"/>
        <end position="22"/>
    </location>
</feature>
<dbReference type="AlphaFoldDB" id="A0AAN9A035"/>
<keyword evidence="3" id="KW-0539">Nucleus</keyword>
<dbReference type="PROSITE" id="PS50961">
    <property type="entry name" value="HTH_LA"/>
    <property type="match status" value="1"/>
</dbReference>
<dbReference type="GO" id="GO:0003729">
    <property type="term" value="F:mRNA binding"/>
    <property type="evidence" value="ECO:0007669"/>
    <property type="project" value="TreeGrafter"/>
</dbReference>
<evidence type="ECO:0000313" key="9">
    <source>
        <dbReference type="Proteomes" id="UP001381693"/>
    </source>
</evidence>
<dbReference type="SMART" id="SM00715">
    <property type="entry name" value="LA"/>
    <property type="match status" value="1"/>
</dbReference>
<evidence type="ECO:0000256" key="1">
    <source>
        <dbReference type="ARBA" id="ARBA00004123"/>
    </source>
</evidence>
<keyword evidence="6" id="KW-0732">Signal</keyword>
<dbReference type="Gene3D" id="1.10.10.10">
    <property type="entry name" value="Winged helix-like DNA-binding domain superfamily/Winged helix DNA-binding domain"/>
    <property type="match status" value="1"/>
</dbReference>
<dbReference type="PANTHER" id="PTHR22792:SF140">
    <property type="entry name" value="ACHILLES, ISOFORM A"/>
    <property type="match status" value="1"/>
</dbReference>
<feature type="chain" id="PRO_5042837762" evidence="6">
    <location>
        <begin position="23"/>
        <end position="429"/>
    </location>
</feature>
<dbReference type="InterPro" id="IPR036390">
    <property type="entry name" value="WH_DNA-bd_sf"/>
</dbReference>
<keyword evidence="2 4" id="KW-0694">RNA-binding</keyword>
<feature type="domain" description="HTH La-type RNA-binding" evidence="7">
    <location>
        <begin position="117"/>
        <end position="208"/>
    </location>
</feature>
<feature type="region of interest" description="Disordered" evidence="5">
    <location>
        <begin position="336"/>
        <end position="359"/>
    </location>
</feature>
<dbReference type="GO" id="GO:0006396">
    <property type="term" value="P:RNA processing"/>
    <property type="evidence" value="ECO:0007669"/>
    <property type="project" value="InterPro"/>
</dbReference>
<protein>
    <submittedName>
        <fullName evidence="8">La-related protein 6</fullName>
    </submittedName>
</protein>
<dbReference type="InterPro" id="IPR002344">
    <property type="entry name" value="Lupus_La"/>
</dbReference>
<dbReference type="SUPFAM" id="SSF46785">
    <property type="entry name" value="Winged helix' DNA-binding domain"/>
    <property type="match status" value="1"/>
</dbReference>
<gene>
    <name evidence="8" type="primary">LARP6_2</name>
    <name evidence="8" type="ORF">SK128_014126</name>
</gene>
<dbReference type="InterPro" id="IPR006630">
    <property type="entry name" value="La_HTH"/>
</dbReference>
<evidence type="ECO:0000259" key="7">
    <source>
        <dbReference type="PROSITE" id="PS50961"/>
    </source>
</evidence>
<accession>A0AAN9A035</accession>
<name>A0AAN9A035_HALRR</name>
<proteinExistence type="predicted"/>
<dbReference type="Proteomes" id="UP001381693">
    <property type="component" value="Unassembled WGS sequence"/>
</dbReference>
<comment type="subcellular location">
    <subcellularLocation>
        <location evidence="1">Nucleus</location>
    </subcellularLocation>
</comment>
<feature type="compositionally biased region" description="Polar residues" evidence="5">
    <location>
        <begin position="336"/>
        <end position="349"/>
    </location>
</feature>
<dbReference type="PANTHER" id="PTHR22792">
    <property type="entry name" value="LUPUS LA PROTEIN-RELATED"/>
    <property type="match status" value="1"/>
</dbReference>
<evidence type="ECO:0000256" key="2">
    <source>
        <dbReference type="ARBA" id="ARBA00022884"/>
    </source>
</evidence>
<evidence type="ECO:0000256" key="3">
    <source>
        <dbReference type="ARBA" id="ARBA00023242"/>
    </source>
</evidence>
<comment type="caution">
    <text evidence="8">The sequence shown here is derived from an EMBL/GenBank/DDBJ whole genome shotgun (WGS) entry which is preliminary data.</text>
</comment>
<evidence type="ECO:0000256" key="4">
    <source>
        <dbReference type="PROSITE-ProRule" id="PRU00332"/>
    </source>
</evidence>
<dbReference type="GO" id="GO:0005634">
    <property type="term" value="C:nucleus"/>
    <property type="evidence" value="ECO:0007669"/>
    <property type="project" value="UniProtKB-SubCell"/>
</dbReference>
<dbReference type="EMBL" id="JAXCGZ010018884">
    <property type="protein sequence ID" value="KAK7067285.1"/>
    <property type="molecule type" value="Genomic_DNA"/>
</dbReference>
<dbReference type="PRINTS" id="PR00302">
    <property type="entry name" value="LUPUSLA"/>
</dbReference>
<keyword evidence="9" id="KW-1185">Reference proteome</keyword>
<dbReference type="GO" id="GO:1990904">
    <property type="term" value="C:ribonucleoprotein complex"/>
    <property type="evidence" value="ECO:0007669"/>
    <property type="project" value="InterPro"/>
</dbReference>
<evidence type="ECO:0000256" key="5">
    <source>
        <dbReference type="SAM" id="MobiDB-lite"/>
    </source>
</evidence>
<sequence length="429" mass="48588">MTSWKCLRLLFFGLILYHSSSAQIRKLAMLEDQELSVGSVDSGMGENLVASLDKLLLDDKESISFKHADAAEIKKPSREKVVIVAPIHPVKVRAMSNSSEETGPLGGEDIDERLTGFKTKEERIALLKELLETYFSDNYLTRDIFLLKHFRKSKEGWISLKFIASYKKIKRTAKNKSEVEEAVALSSLLEISDDGTKIRRLAKFPACIETYIPTRMTLIGALPTPMRSLATLSNFLSHYGDVASLQILRPGVNLPDILWETANSFPELRDQWCAVVEFDEIESAGKLASDVNEGKSDSNIAWALELVMPWKSRKNSDRQEKTLWTEPIRNRCRSCPSSGYSSPCHTPEQSPRGRHHDNRGLSKRERIMMNRHVCQGTCFQHIHCPTTCCPNHRNYSRVPKQNGYRSPKLSSSKLTAETCDNWRRVSVSP</sequence>
<reference evidence="8 9" key="1">
    <citation type="submission" date="2023-11" db="EMBL/GenBank/DDBJ databases">
        <title>Halocaridina rubra genome assembly.</title>
        <authorList>
            <person name="Smith C."/>
        </authorList>
    </citation>
    <scope>NUCLEOTIDE SEQUENCE [LARGE SCALE GENOMIC DNA]</scope>
    <source>
        <strain evidence="8">EP-1</strain>
        <tissue evidence="8">Whole</tissue>
    </source>
</reference>
<dbReference type="InterPro" id="IPR036388">
    <property type="entry name" value="WH-like_DNA-bd_sf"/>
</dbReference>